<accession>A0A381TAG7</accession>
<sequence length="246" mass="26386">MYPYYTNHSGSPQGLQILDPRSPIQVLSSNTLDKGEDVMAIVSGIKFQAKIGEVNELEDGLKEYVSLAKKVGSTMALIRAASGPAGVFWTLTLYETPGELDSTREKIVASDAGTAFQAAAKHLSTAPEFTLARQLRAVDTTAPATVLNGMTLTAQKGKIPQLLAAIANLEDVDRGLGHNSGSMIVTTGTMGRIILLTRCVDSDEYQSVVESRLGSDTSRMAWRNVIDLVEGPPHVQLGRIVTSIRD</sequence>
<evidence type="ECO:0000313" key="1">
    <source>
        <dbReference type="EMBL" id="SVA12714.1"/>
    </source>
</evidence>
<organism evidence="1">
    <name type="scientific">marine metagenome</name>
    <dbReference type="NCBI Taxonomy" id="408172"/>
    <lineage>
        <taxon>unclassified sequences</taxon>
        <taxon>metagenomes</taxon>
        <taxon>ecological metagenomes</taxon>
    </lineage>
</organism>
<dbReference type="EMBL" id="UINC01004221">
    <property type="protein sequence ID" value="SVA12714.1"/>
    <property type="molecule type" value="Genomic_DNA"/>
</dbReference>
<protein>
    <recommendedName>
        <fullName evidence="2">ABM domain-containing protein</fullName>
    </recommendedName>
</protein>
<gene>
    <name evidence="1" type="ORF">METZ01_LOCUS65568</name>
</gene>
<proteinExistence type="predicted"/>
<dbReference type="AlphaFoldDB" id="A0A381TAG7"/>
<evidence type="ECO:0008006" key="2">
    <source>
        <dbReference type="Google" id="ProtNLM"/>
    </source>
</evidence>
<name>A0A381TAG7_9ZZZZ</name>
<reference evidence="1" key="1">
    <citation type="submission" date="2018-05" db="EMBL/GenBank/DDBJ databases">
        <authorList>
            <person name="Lanie J.A."/>
            <person name="Ng W.-L."/>
            <person name="Kazmierczak K.M."/>
            <person name="Andrzejewski T.M."/>
            <person name="Davidsen T.M."/>
            <person name="Wayne K.J."/>
            <person name="Tettelin H."/>
            <person name="Glass J.I."/>
            <person name="Rusch D."/>
            <person name="Podicherti R."/>
            <person name="Tsui H.-C.T."/>
            <person name="Winkler M.E."/>
        </authorList>
    </citation>
    <scope>NUCLEOTIDE SEQUENCE</scope>
</reference>